<dbReference type="PRINTS" id="PR00069">
    <property type="entry name" value="ALDKETRDTASE"/>
</dbReference>
<dbReference type="PANTHER" id="PTHR43364:SF4">
    <property type="entry name" value="NAD(P)-LINKED OXIDOREDUCTASE SUPERFAMILY PROTEIN"/>
    <property type="match status" value="1"/>
</dbReference>
<dbReference type="CDD" id="cd19091">
    <property type="entry name" value="AKR_PsAKR"/>
    <property type="match status" value="1"/>
</dbReference>
<evidence type="ECO:0000259" key="2">
    <source>
        <dbReference type="Pfam" id="PF00248"/>
    </source>
</evidence>
<feature type="domain" description="NADP-dependent oxidoreductase" evidence="2">
    <location>
        <begin position="15"/>
        <end position="321"/>
    </location>
</feature>
<sequence>MKYRMLGRTGVFVSEICLGAMSFGGADHPVYQAVGGLPVEETDRIVGMALDAGVNFIDTADVYSAGESESQLGQVLKGRRDGVVLATKLAARMGSGPNDVGLSRLRVARALEESLRRLQTDHIDLYQLHSIDPHTPIEDTLRALDDAVRQGKIRYVGCSNFAAWQVAKALGVSALRDLPGFVSVQAYYSLVGRELEHELLPVIEEEGLGLMVWAPLAGGWLSGKFDRDGASDPTSRQAQAGRRGFPRIDREHAYDVIDVLKAVAARHEVSAARVALAWVLARPAVTCAIAGVRSPGQLEDNLAAVDLELTADDLRELDEVSRIPETYPTWVQRGGLADRLPLNA</sequence>
<keyword evidence="1" id="KW-0560">Oxidoreductase</keyword>
<dbReference type="Proteomes" id="UP000622547">
    <property type="component" value="Unassembled WGS sequence"/>
</dbReference>
<organism evidence="3 4">
    <name type="scientific">Planotetraspora phitsanulokensis</name>
    <dbReference type="NCBI Taxonomy" id="575192"/>
    <lineage>
        <taxon>Bacteria</taxon>
        <taxon>Bacillati</taxon>
        <taxon>Actinomycetota</taxon>
        <taxon>Actinomycetes</taxon>
        <taxon>Streptosporangiales</taxon>
        <taxon>Streptosporangiaceae</taxon>
        <taxon>Planotetraspora</taxon>
    </lineage>
</organism>
<proteinExistence type="predicted"/>
<evidence type="ECO:0000313" key="4">
    <source>
        <dbReference type="Proteomes" id="UP000622547"/>
    </source>
</evidence>
<gene>
    <name evidence="3" type="ORF">Pph01_52370</name>
</gene>
<evidence type="ECO:0000313" key="3">
    <source>
        <dbReference type="EMBL" id="GII40234.1"/>
    </source>
</evidence>
<dbReference type="InterPro" id="IPR036812">
    <property type="entry name" value="NAD(P)_OxRdtase_dom_sf"/>
</dbReference>
<protein>
    <submittedName>
        <fullName evidence="3">Oxidoreductase</fullName>
    </submittedName>
</protein>
<dbReference type="InterPro" id="IPR020471">
    <property type="entry name" value="AKR"/>
</dbReference>
<dbReference type="Gene3D" id="3.20.20.100">
    <property type="entry name" value="NADP-dependent oxidoreductase domain"/>
    <property type="match status" value="1"/>
</dbReference>
<dbReference type="EMBL" id="BOOP01000023">
    <property type="protein sequence ID" value="GII40234.1"/>
    <property type="molecule type" value="Genomic_DNA"/>
</dbReference>
<comment type="caution">
    <text evidence="3">The sequence shown here is derived from an EMBL/GenBank/DDBJ whole genome shotgun (WGS) entry which is preliminary data.</text>
</comment>
<dbReference type="RefSeq" id="WP_204075759.1">
    <property type="nucleotide sequence ID" value="NZ_BAABHI010000001.1"/>
</dbReference>
<dbReference type="InterPro" id="IPR023210">
    <property type="entry name" value="NADP_OxRdtase_dom"/>
</dbReference>
<dbReference type="FunFam" id="3.20.20.100:FF:000004">
    <property type="entry name" value="Oxidoreductase, aldo/keto reductase"/>
    <property type="match status" value="1"/>
</dbReference>
<dbReference type="SUPFAM" id="SSF51430">
    <property type="entry name" value="NAD(P)-linked oxidoreductase"/>
    <property type="match status" value="1"/>
</dbReference>
<name>A0A8J3XGL4_9ACTN</name>
<accession>A0A8J3XGL4</accession>
<dbReference type="GO" id="GO:0005829">
    <property type="term" value="C:cytosol"/>
    <property type="evidence" value="ECO:0007669"/>
    <property type="project" value="UniProtKB-ARBA"/>
</dbReference>
<evidence type="ECO:0000256" key="1">
    <source>
        <dbReference type="ARBA" id="ARBA00023002"/>
    </source>
</evidence>
<dbReference type="Pfam" id="PF00248">
    <property type="entry name" value="Aldo_ket_red"/>
    <property type="match status" value="1"/>
</dbReference>
<dbReference type="GO" id="GO:0016491">
    <property type="term" value="F:oxidoreductase activity"/>
    <property type="evidence" value="ECO:0007669"/>
    <property type="project" value="UniProtKB-KW"/>
</dbReference>
<reference evidence="3 4" key="1">
    <citation type="submission" date="2021-01" db="EMBL/GenBank/DDBJ databases">
        <title>Whole genome shotgun sequence of Planotetraspora phitsanulokensis NBRC 104273.</title>
        <authorList>
            <person name="Komaki H."/>
            <person name="Tamura T."/>
        </authorList>
    </citation>
    <scope>NUCLEOTIDE SEQUENCE [LARGE SCALE GENOMIC DNA]</scope>
    <source>
        <strain evidence="3 4">NBRC 104273</strain>
    </source>
</reference>
<dbReference type="AlphaFoldDB" id="A0A8J3XGL4"/>
<keyword evidence="4" id="KW-1185">Reference proteome</keyword>
<dbReference type="InterPro" id="IPR050523">
    <property type="entry name" value="AKR_Detox_Biosynth"/>
</dbReference>
<dbReference type="PANTHER" id="PTHR43364">
    <property type="entry name" value="NADH-SPECIFIC METHYLGLYOXAL REDUCTASE-RELATED"/>
    <property type="match status" value="1"/>
</dbReference>